<dbReference type="GeneID" id="303190007"/>
<dbReference type="PANTHER" id="PTHR36302">
    <property type="entry name" value="BLR7088 PROTEIN"/>
    <property type="match status" value="1"/>
</dbReference>
<dbReference type="RefSeq" id="WP_086960196.1">
    <property type="nucleotide sequence ID" value="NZ_AP018681.1"/>
</dbReference>
<dbReference type="SUPFAM" id="SSF110087">
    <property type="entry name" value="DR1885-like metal-binding protein"/>
    <property type="match status" value="1"/>
</dbReference>
<evidence type="ECO:0000256" key="1">
    <source>
        <dbReference type="SAM" id="SignalP"/>
    </source>
</evidence>
<keyword evidence="3" id="KW-1185">Reference proteome</keyword>
<dbReference type="OrthoDB" id="9796962at2"/>
<dbReference type="Proteomes" id="UP000252479">
    <property type="component" value="Unassembled WGS sequence"/>
</dbReference>
<organism evidence="2 3">
    <name type="scientific">Vibrio casei</name>
    <dbReference type="NCBI Taxonomy" id="673372"/>
    <lineage>
        <taxon>Bacteria</taxon>
        <taxon>Pseudomonadati</taxon>
        <taxon>Pseudomonadota</taxon>
        <taxon>Gammaproteobacteria</taxon>
        <taxon>Vibrionales</taxon>
        <taxon>Vibrionaceae</taxon>
        <taxon>Vibrio</taxon>
    </lineage>
</organism>
<dbReference type="Pfam" id="PF04314">
    <property type="entry name" value="PCuAC"/>
    <property type="match status" value="1"/>
</dbReference>
<dbReference type="PANTHER" id="PTHR36302:SF1">
    <property type="entry name" value="COPPER CHAPERONE PCU(A)C"/>
    <property type="match status" value="1"/>
</dbReference>
<proteinExistence type="predicted"/>
<evidence type="ECO:0000313" key="3">
    <source>
        <dbReference type="Proteomes" id="UP000252479"/>
    </source>
</evidence>
<accession>A0A368LIH2</accession>
<comment type="caution">
    <text evidence="2">The sequence shown here is derived from an EMBL/GenBank/DDBJ whole genome shotgun (WGS) entry which is preliminary data.</text>
</comment>
<dbReference type="InterPro" id="IPR058248">
    <property type="entry name" value="Lxx211020-like"/>
</dbReference>
<dbReference type="Gene3D" id="2.60.40.1890">
    <property type="entry name" value="PCu(A)C copper chaperone"/>
    <property type="match status" value="1"/>
</dbReference>
<dbReference type="EMBL" id="QPGL01000002">
    <property type="protein sequence ID" value="RCS70507.1"/>
    <property type="molecule type" value="Genomic_DNA"/>
</dbReference>
<dbReference type="InterPro" id="IPR007410">
    <property type="entry name" value="LpqE-like"/>
</dbReference>
<evidence type="ECO:0000313" key="2">
    <source>
        <dbReference type="EMBL" id="RCS70507.1"/>
    </source>
</evidence>
<gene>
    <name evidence="2" type="ORF">CIK83_13860</name>
</gene>
<feature type="chain" id="PRO_5016712507" evidence="1">
    <location>
        <begin position="20"/>
        <end position="161"/>
    </location>
</feature>
<feature type="signal peptide" evidence="1">
    <location>
        <begin position="1"/>
        <end position="19"/>
    </location>
</feature>
<reference evidence="2 3" key="1">
    <citation type="journal article" date="2017" name="Elife">
        <title>Extensive horizontal gene transfer in cheese-associated bacteria.</title>
        <authorList>
            <person name="Bonham K.S."/>
            <person name="Wolfe B.E."/>
            <person name="Dutton R.J."/>
        </authorList>
    </citation>
    <scope>NUCLEOTIDE SEQUENCE [LARGE SCALE GENOMIC DNA]</scope>
    <source>
        <strain evidence="2 3">JB196</strain>
    </source>
</reference>
<keyword evidence="1" id="KW-0732">Signal</keyword>
<dbReference type="InterPro" id="IPR036182">
    <property type="entry name" value="PCuAC_sf"/>
</dbReference>
<sequence length="161" mass="17610">MKLKSLALSSLLISSSVMAHDGMKYDDPYARATPPNAVNSAIFMTIENHMASDRTLVTVATPAAEKSELHTVERQGDLMKMRQVDGIKIPAHGEIQLMPGSFHIMLLNVNKPLVEDDSITLTLGYANGEKETLSVPVKKVITGMMPMKKTDDSHSHHNTAN</sequence>
<protein>
    <submittedName>
        <fullName evidence="2">Copper chaperone PCu(A)C</fullName>
    </submittedName>
</protein>
<dbReference type="AlphaFoldDB" id="A0A368LIH2"/>
<name>A0A368LIH2_9VIBR</name>